<gene>
    <name evidence="2" type="ordered locus">Bind_1197</name>
</gene>
<sequence length="209" mass="23467">MTYLLATYWLPLLLALALGAAIGFYTFARVPSDRWWSHCPSWLRAAGLVFVVGLVVALLHWLPGLAGLYLETALLLFAAYLIGCLLGSFLASLAPRDKAAAVTELPILNVDDYPGLRPPALTGADAVFDDLKRISGIGEQNEERLHLVGIWYFRQIADWSDENVAWISSYLDLPGYVAKDQWVEQARSLAQNLDTDYTKRVDWKWLLRK</sequence>
<dbReference type="OrthoDB" id="9807941at2"/>
<feature type="transmembrane region" description="Helical" evidence="1">
    <location>
        <begin position="68"/>
        <end position="91"/>
    </location>
</feature>
<accession>B2IJ76</accession>
<dbReference type="KEGG" id="bid:Bind_1197"/>
<dbReference type="STRING" id="395963.Bind_1197"/>
<keyword evidence="1" id="KW-0812">Transmembrane</keyword>
<evidence type="ECO:0000313" key="3">
    <source>
        <dbReference type="Proteomes" id="UP000001695"/>
    </source>
</evidence>
<evidence type="ECO:0000256" key="1">
    <source>
        <dbReference type="SAM" id="Phobius"/>
    </source>
</evidence>
<keyword evidence="1" id="KW-1133">Transmembrane helix</keyword>
<name>B2IJ76_BEII9</name>
<feature type="transmembrane region" description="Helical" evidence="1">
    <location>
        <begin position="6"/>
        <end position="30"/>
    </location>
</feature>
<keyword evidence="1" id="KW-0472">Membrane</keyword>
<feature type="transmembrane region" description="Helical" evidence="1">
    <location>
        <begin position="42"/>
        <end position="62"/>
    </location>
</feature>
<reference evidence="3" key="1">
    <citation type="submission" date="2008-03" db="EMBL/GenBank/DDBJ databases">
        <title>Complete sequence of chromosome of Beijerinckia indica subsp. indica ATCC 9039.</title>
        <authorList>
            <consortium name="US DOE Joint Genome Institute"/>
            <person name="Copeland A."/>
            <person name="Lucas S."/>
            <person name="Lapidus A."/>
            <person name="Glavina del Rio T."/>
            <person name="Dalin E."/>
            <person name="Tice H."/>
            <person name="Bruce D."/>
            <person name="Goodwin L."/>
            <person name="Pitluck S."/>
            <person name="LaButti K."/>
            <person name="Schmutz J."/>
            <person name="Larimer F."/>
            <person name="Land M."/>
            <person name="Hauser L."/>
            <person name="Kyrpides N."/>
            <person name="Mikhailova N."/>
            <person name="Dunfield P.F."/>
            <person name="Dedysh S.N."/>
            <person name="Liesack W."/>
            <person name="Saw J.H."/>
            <person name="Alam M."/>
            <person name="Chen Y."/>
            <person name="Murrell J.C."/>
            <person name="Richardson P."/>
        </authorList>
    </citation>
    <scope>NUCLEOTIDE SEQUENCE [LARGE SCALE GENOMIC DNA]</scope>
    <source>
        <strain evidence="3">ATCC 9039 / DSM 1715 / NCIMB 8712</strain>
    </source>
</reference>
<protein>
    <submittedName>
        <fullName evidence="2">Uncharacterized protein</fullName>
    </submittedName>
</protein>
<dbReference type="Proteomes" id="UP000001695">
    <property type="component" value="Chromosome"/>
</dbReference>
<proteinExistence type="predicted"/>
<dbReference type="HOGENOM" id="CLU_1313405_0_0_5"/>
<dbReference type="RefSeq" id="WP_012384196.1">
    <property type="nucleotide sequence ID" value="NC_010581.1"/>
</dbReference>
<dbReference type="EMBL" id="CP001016">
    <property type="protein sequence ID" value="ACB94839.1"/>
    <property type="molecule type" value="Genomic_DNA"/>
</dbReference>
<dbReference type="AlphaFoldDB" id="B2IJ76"/>
<keyword evidence="3" id="KW-1185">Reference proteome</keyword>
<organism evidence="2 3">
    <name type="scientific">Beijerinckia indica subsp. indica (strain ATCC 9039 / DSM 1715 / NCIMB 8712)</name>
    <dbReference type="NCBI Taxonomy" id="395963"/>
    <lineage>
        <taxon>Bacteria</taxon>
        <taxon>Pseudomonadati</taxon>
        <taxon>Pseudomonadota</taxon>
        <taxon>Alphaproteobacteria</taxon>
        <taxon>Hyphomicrobiales</taxon>
        <taxon>Beijerinckiaceae</taxon>
        <taxon>Beijerinckia</taxon>
    </lineage>
</organism>
<evidence type="ECO:0000313" key="2">
    <source>
        <dbReference type="EMBL" id="ACB94839.1"/>
    </source>
</evidence>
<dbReference type="eggNOG" id="COG3743">
    <property type="taxonomic scope" value="Bacteria"/>
</dbReference>
<reference evidence="2 3" key="2">
    <citation type="journal article" date="2010" name="J. Bacteriol.">
        <title>Complete genome sequence of Beijerinckia indica subsp. indica.</title>
        <authorList>
            <person name="Tamas I."/>
            <person name="Dedysh S.N."/>
            <person name="Liesack W."/>
            <person name="Stott M.B."/>
            <person name="Alam M."/>
            <person name="Murrell J.C."/>
            <person name="Dunfield P.F."/>
        </authorList>
    </citation>
    <scope>NUCLEOTIDE SEQUENCE [LARGE SCALE GENOMIC DNA]</scope>
    <source>
        <strain evidence="3">ATCC 9039 / DSM 1715 / NCIMB 8712</strain>
    </source>
</reference>